<proteinExistence type="predicted"/>
<accession>A0ABV3XU19</accession>
<evidence type="ECO:0000313" key="2">
    <source>
        <dbReference type="EMBL" id="MEX5728679.1"/>
    </source>
</evidence>
<dbReference type="EMBL" id="JBEHHI010000002">
    <property type="protein sequence ID" value="MEX5728679.1"/>
    <property type="molecule type" value="Genomic_DNA"/>
</dbReference>
<keyword evidence="3" id="KW-1185">Reference proteome</keyword>
<evidence type="ECO:0000256" key="1">
    <source>
        <dbReference type="SAM" id="MobiDB-lite"/>
    </source>
</evidence>
<sequence length="70" mass="7023">MFPGPPFALIAACRLFHSPSIDELQEATEIETAHAGDPAAPGRPRGDGAVIDLQLGAAAPPDGGDVTSAS</sequence>
<comment type="caution">
    <text evidence="2">The sequence shown here is derived from an EMBL/GenBank/DDBJ whole genome shotgun (WGS) entry which is preliminary data.</text>
</comment>
<evidence type="ECO:0000313" key="3">
    <source>
        <dbReference type="Proteomes" id="UP001560019"/>
    </source>
</evidence>
<feature type="region of interest" description="Disordered" evidence="1">
    <location>
        <begin position="34"/>
        <end position="70"/>
    </location>
</feature>
<dbReference type="RefSeq" id="WP_125406820.1">
    <property type="nucleotide sequence ID" value="NZ_JBEHHI010000002.1"/>
</dbReference>
<gene>
    <name evidence="2" type="ORF">Ga0609869_002032</name>
</gene>
<protein>
    <submittedName>
        <fullName evidence="2">Uncharacterized protein</fullName>
    </submittedName>
</protein>
<name>A0ABV3XU19_9RHOB</name>
<dbReference type="Proteomes" id="UP001560019">
    <property type="component" value="Unassembled WGS sequence"/>
</dbReference>
<organism evidence="2 3">
    <name type="scientific">Rhodovulum iodosum</name>
    <dbReference type="NCBI Taxonomy" id="68291"/>
    <lineage>
        <taxon>Bacteria</taxon>
        <taxon>Pseudomonadati</taxon>
        <taxon>Pseudomonadota</taxon>
        <taxon>Alphaproteobacteria</taxon>
        <taxon>Rhodobacterales</taxon>
        <taxon>Paracoccaceae</taxon>
        <taxon>Rhodovulum</taxon>
    </lineage>
</organism>
<reference evidence="2 3" key="1">
    <citation type="submission" date="2024-06" db="EMBL/GenBank/DDBJ databases">
        <title>Genome of Rhodovulum iodosum, a marine photoferrotroph.</title>
        <authorList>
            <person name="Bianchini G."/>
            <person name="Nikeleit V."/>
            <person name="Kappler A."/>
            <person name="Bryce C."/>
            <person name="Sanchez-Baracaldo P."/>
        </authorList>
    </citation>
    <scope>NUCLEOTIDE SEQUENCE [LARGE SCALE GENOMIC DNA]</scope>
    <source>
        <strain evidence="2 3">UT/N1</strain>
    </source>
</reference>